<reference evidence="11" key="1">
    <citation type="submission" date="2025-08" db="UniProtKB">
        <authorList>
            <consortium name="RefSeq"/>
        </authorList>
    </citation>
    <scope>IDENTIFICATION</scope>
    <source>
        <tissue evidence="11">Young leaves</tissue>
    </source>
</reference>
<feature type="signal peptide" evidence="8">
    <location>
        <begin position="1"/>
        <end position="25"/>
    </location>
</feature>
<dbReference type="KEGG" id="pda:103710547"/>
<dbReference type="FunFam" id="3.30.200.20:FF:000371">
    <property type="entry name" value="Protein NSP-INTERACTING KINASE 2"/>
    <property type="match status" value="1"/>
</dbReference>
<evidence type="ECO:0000256" key="7">
    <source>
        <dbReference type="SAM" id="Phobius"/>
    </source>
</evidence>
<dbReference type="CDD" id="cd14066">
    <property type="entry name" value="STKc_IRAK"/>
    <property type="match status" value="1"/>
</dbReference>
<keyword evidence="6 7" id="KW-0472">Membrane</keyword>
<keyword evidence="3 7" id="KW-0812">Transmembrane</keyword>
<proteinExistence type="predicted"/>
<dbReference type="FunFam" id="1.10.510.10:FF:000513">
    <property type="entry name" value="Protein NSP-INTERACTING KINASE 2"/>
    <property type="match status" value="1"/>
</dbReference>
<evidence type="ECO:0000313" key="11">
    <source>
        <dbReference type="RefSeq" id="XP_008794535.2"/>
    </source>
</evidence>
<gene>
    <name evidence="11" type="primary">LOC103710547</name>
</gene>
<evidence type="ECO:0000256" key="8">
    <source>
        <dbReference type="SAM" id="SignalP"/>
    </source>
</evidence>
<dbReference type="Gene3D" id="3.80.10.10">
    <property type="entry name" value="Ribonuclease Inhibitor"/>
    <property type="match status" value="2"/>
</dbReference>
<comment type="subcellular location">
    <subcellularLocation>
        <location evidence="1">Membrane</location>
    </subcellularLocation>
</comment>
<dbReference type="GO" id="GO:0004672">
    <property type="term" value="F:protein kinase activity"/>
    <property type="evidence" value="ECO:0007669"/>
    <property type="project" value="InterPro"/>
</dbReference>
<dbReference type="InterPro" id="IPR011009">
    <property type="entry name" value="Kinase-like_dom_sf"/>
</dbReference>
<feature type="domain" description="Protein kinase" evidence="9">
    <location>
        <begin position="403"/>
        <end position="672"/>
    </location>
</feature>
<evidence type="ECO:0000256" key="4">
    <source>
        <dbReference type="ARBA" id="ARBA00022737"/>
    </source>
</evidence>
<evidence type="ECO:0000259" key="9">
    <source>
        <dbReference type="PROSITE" id="PS50011"/>
    </source>
</evidence>
<feature type="transmembrane region" description="Helical" evidence="7">
    <location>
        <begin position="301"/>
        <end position="326"/>
    </location>
</feature>
<accession>A0A8B7C9E4</accession>
<dbReference type="InterPro" id="IPR001611">
    <property type="entry name" value="Leu-rich_rpt"/>
</dbReference>
<dbReference type="PROSITE" id="PS50011">
    <property type="entry name" value="PROTEIN_KINASE_DOM"/>
    <property type="match status" value="1"/>
</dbReference>
<dbReference type="InterPro" id="IPR046959">
    <property type="entry name" value="PRK1-6/SRF4-like"/>
</dbReference>
<dbReference type="GO" id="GO:0016020">
    <property type="term" value="C:membrane"/>
    <property type="evidence" value="ECO:0007669"/>
    <property type="project" value="UniProtKB-SubCell"/>
</dbReference>
<evidence type="ECO:0000256" key="3">
    <source>
        <dbReference type="ARBA" id="ARBA00022692"/>
    </source>
</evidence>
<dbReference type="InterPro" id="IPR013210">
    <property type="entry name" value="LRR_N_plant-typ"/>
</dbReference>
<keyword evidence="8" id="KW-0732">Signal</keyword>
<dbReference type="Pfam" id="PF07714">
    <property type="entry name" value="PK_Tyr_Ser-Thr"/>
    <property type="match status" value="1"/>
</dbReference>
<evidence type="ECO:0000313" key="10">
    <source>
        <dbReference type="Proteomes" id="UP000228380"/>
    </source>
</evidence>
<dbReference type="SUPFAM" id="SSF56112">
    <property type="entry name" value="Protein kinase-like (PK-like)"/>
    <property type="match status" value="1"/>
</dbReference>
<evidence type="ECO:0000256" key="6">
    <source>
        <dbReference type="ARBA" id="ARBA00023136"/>
    </source>
</evidence>
<keyword evidence="5 7" id="KW-1133">Transmembrane helix</keyword>
<feature type="chain" id="PRO_5033995209" evidence="8">
    <location>
        <begin position="26"/>
        <end position="672"/>
    </location>
</feature>
<dbReference type="AlphaFoldDB" id="A0A8B7C9E4"/>
<dbReference type="RefSeq" id="XP_008794535.2">
    <property type="nucleotide sequence ID" value="XM_008796313.3"/>
</dbReference>
<dbReference type="SUPFAM" id="SSF52058">
    <property type="entry name" value="L domain-like"/>
    <property type="match status" value="1"/>
</dbReference>
<dbReference type="InterPro" id="IPR001245">
    <property type="entry name" value="Ser-Thr/Tyr_kinase_cat_dom"/>
</dbReference>
<evidence type="ECO:0000256" key="5">
    <source>
        <dbReference type="ARBA" id="ARBA00022989"/>
    </source>
</evidence>
<evidence type="ECO:0000256" key="2">
    <source>
        <dbReference type="ARBA" id="ARBA00022614"/>
    </source>
</evidence>
<dbReference type="PANTHER" id="PTHR48007">
    <property type="entry name" value="LEUCINE-RICH REPEAT RECEPTOR-LIKE PROTEIN KINASE PXC1"/>
    <property type="match status" value="1"/>
</dbReference>
<evidence type="ECO:0000256" key="1">
    <source>
        <dbReference type="ARBA" id="ARBA00004370"/>
    </source>
</evidence>
<dbReference type="Gene3D" id="3.30.200.20">
    <property type="entry name" value="Phosphorylase Kinase, domain 1"/>
    <property type="match status" value="1"/>
</dbReference>
<dbReference type="FunFam" id="3.80.10.10:FF:000379">
    <property type="entry name" value="Protein NSP-INTERACTING KINASE 2"/>
    <property type="match status" value="1"/>
</dbReference>
<dbReference type="GeneID" id="103710547"/>
<dbReference type="Pfam" id="PF13855">
    <property type="entry name" value="LRR_8"/>
    <property type="match status" value="1"/>
</dbReference>
<keyword evidence="4" id="KW-0677">Repeat</keyword>
<dbReference type="OrthoDB" id="676979at2759"/>
<dbReference type="GO" id="GO:0005524">
    <property type="term" value="F:ATP binding"/>
    <property type="evidence" value="ECO:0007669"/>
    <property type="project" value="InterPro"/>
</dbReference>
<dbReference type="InterPro" id="IPR032675">
    <property type="entry name" value="LRR_dom_sf"/>
</dbReference>
<dbReference type="Proteomes" id="UP000228380">
    <property type="component" value="Unplaced"/>
</dbReference>
<keyword evidence="2" id="KW-0433">Leucine-rich repeat</keyword>
<name>A0A8B7C9E4_PHODC</name>
<dbReference type="Pfam" id="PF00560">
    <property type="entry name" value="LRR_1"/>
    <property type="match status" value="1"/>
</dbReference>
<sequence>MGLASFKCLLLFLLSLLLHPETIWGNAELRALMEVKAALDPGGRILSTWTSDGDPCGGSFEGVACNENGKVANISLQGKGLAGSISPAVAELRYLSGLYLHYNALSGKIPREIANLNELSDLYLDVNNLSGVIPEEIGNVASLQVLQLCCNQLSGSIPTQLGLLKKINVLALQSNHLTGAIPASLGDLTQLMRLDLSFNQLFGSIPVKLAQLSQLVVLDVRNNSLSGSVPSDLKRLADGFQYGNNADLCGNGFPSLRVCTSSDLFNPNRPGAGILPQENPYSANLNVHCNNTHCSNSSKSAVAIVVAIAAVVFGGTISGLLAFSWYRRRKQKIGSPSEVSDRRLSADQTKDFYQRSVSPLISLEYSNGWDPLADGRSSVGFSQEVLQSFRFNLEEVESATQYFSDVNFLGKKSSFAATYKGILRDGTMVAVKRINKTSCKSEEAEFLKGLKILTLLRHENLVGLRGFCCSTGRGECFLVYNFVANGSLSRYLDVKGDENGRILDWPARVSIIKGIAKGIEYLHSNKTNKPSLVHQSISAEKVLIDYHFNPLLSGSGLYKLLADDVVFSTLKASAAMGYLAPEYTTVGRLTEKSDVYAFGIIVFQILTGKRTTHLRLGAESGNLEDLIDENLNGNFSKPEAAKLASIALLCTSEAPNQRPTMEAILQELNSSC</sequence>
<dbReference type="Gene3D" id="1.10.510.10">
    <property type="entry name" value="Transferase(Phosphotransferase) domain 1"/>
    <property type="match status" value="1"/>
</dbReference>
<keyword evidence="10" id="KW-1185">Reference proteome</keyword>
<organism evidence="10 11">
    <name type="scientific">Phoenix dactylifera</name>
    <name type="common">Date palm</name>
    <dbReference type="NCBI Taxonomy" id="42345"/>
    <lineage>
        <taxon>Eukaryota</taxon>
        <taxon>Viridiplantae</taxon>
        <taxon>Streptophyta</taxon>
        <taxon>Embryophyta</taxon>
        <taxon>Tracheophyta</taxon>
        <taxon>Spermatophyta</taxon>
        <taxon>Magnoliopsida</taxon>
        <taxon>Liliopsida</taxon>
        <taxon>Arecaceae</taxon>
        <taxon>Coryphoideae</taxon>
        <taxon>Phoeniceae</taxon>
        <taxon>Phoenix</taxon>
    </lineage>
</organism>
<dbReference type="InterPro" id="IPR000719">
    <property type="entry name" value="Prot_kinase_dom"/>
</dbReference>
<dbReference type="Pfam" id="PF08263">
    <property type="entry name" value="LRRNT_2"/>
    <property type="match status" value="1"/>
</dbReference>
<dbReference type="FunFam" id="3.80.10.10:FF:000485">
    <property type="entry name" value="Protein NSP-INTERACTING KINASE 2"/>
    <property type="match status" value="1"/>
</dbReference>
<dbReference type="PANTHER" id="PTHR48007:SF65">
    <property type="entry name" value="OS01G0577600 PROTEIN"/>
    <property type="match status" value="1"/>
</dbReference>
<protein>
    <submittedName>
        <fullName evidence="11">LRR receptor kinase SERK2-like</fullName>
    </submittedName>
</protein>